<organism evidence="5 6">
    <name type="scientific">Sphingomonas oligophenolica</name>
    <dbReference type="NCBI Taxonomy" id="301154"/>
    <lineage>
        <taxon>Bacteria</taxon>
        <taxon>Pseudomonadati</taxon>
        <taxon>Pseudomonadota</taxon>
        <taxon>Alphaproteobacteria</taxon>
        <taxon>Sphingomonadales</taxon>
        <taxon>Sphingomonadaceae</taxon>
        <taxon>Sphingomonas</taxon>
    </lineage>
</organism>
<name>A0ABU9Y9Z7_9SPHN</name>
<reference evidence="5 6" key="1">
    <citation type="submission" date="2024-05" db="EMBL/GenBank/DDBJ databases">
        <authorList>
            <person name="Liu Q."/>
            <person name="Xin Y.-H."/>
        </authorList>
    </citation>
    <scope>NUCLEOTIDE SEQUENCE [LARGE SCALE GENOMIC DNA]</scope>
    <source>
        <strain evidence="5 6">CGMCC 1.10181</strain>
    </source>
</reference>
<dbReference type="RefSeq" id="WP_343892250.1">
    <property type="nucleotide sequence ID" value="NZ_BAAAEH010000055.1"/>
</dbReference>
<feature type="domain" description="Epoxide hydrolase N-terminal" evidence="4">
    <location>
        <begin position="5"/>
        <end position="110"/>
    </location>
</feature>
<dbReference type="SUPFAM" id="SSF53474">
    <property type="entry name" value="alpha/beta-Hydrolases"/>
    <property type="match status" value="1"/>
</dbReference>
<dbReference type="Pfam" id="PF06441">
    <property type="entry name" value="EHN"/>
    <property type="match status" value="1"/>
</dbReference>
<proteinExistence type="inferred from homology"/>
<dbReference type="InterPro" id="IPR016292">
    <property type="entry name" value="Epoxide_hydrolase"/>
</dbReference>
<keyword evidence="3 5" id="KW-0378">Hydrolase</keyword>
<dbReference type="PIRSF" id="PIRSF001112">
    <property type="entry name" value="Epoxide_hydrolase"/>
    <property type="match status" value="1"/>
</dbReference>
<comment type="similarity">
    <text evidence="1">Belongs to the peptidase S33 family.</text>
</comment>
<dbReference type="GO" id="GO:0016787">
    <property type="term" value="F:hydrolase activity"/>
    <property type="evidence" value="ECO:0007669"/>
    <property type="project" value="UniProtKB-KW"/>
</dbReference>
<evidence type="ECO:0000256" key="3">
    <source>
        <dbReference type="ARBA" id="ARBA00022801"/>
    </source>
</evidence>
<dbReference type="EMBL" id="JBDIME010000031">
    <property type="protein sequence ID" value="MEN2792636.1"/>
    <property type="molecule type" value="Genomic_DNA"/>
</dbReference>
<evidence type="ECO:0000313" key="5">
    <source>
        <dbReference type="EMBL" id="MEN2792636.1"/>
    </source>
</evidence>
<comment type="caution">
    <text evidence="5">The sequence shown here is derived from an EMBL/GenBank/DDBJ whole genome shotgun (WGS) entry which is preliminary data.</text>
</comment>
<protein>
    <submittedName>
        <fullName evidence="5">Epoxide hydrolase family protein</fullName>
    </submittedName>
</protein>
<accession>A0ABU9Y9Z7</accession>
<evidence type="ECO:0000313" key="6">
    <source>
        <dbReference type="Proteomes" id="UP001419910"/>
    </source>
</evidence>
<evidence type="ECO:0000256" key="1">
    <source>
        <dbReference type="ARBA" id="ARBA00010088"/>
    </source>
</evidence>
<dbReference type="InterPro" id="IPR029058">
    <property type="entry name" value="AB_hydrolase_fold"/>
</dbReference>
<dbReference type="PANTHER" id="PTHR21661">
    <property type="entry name" value="EPOXIDE HYDROLASE 1-RELATED"/>
    <property type="match status" value="1"/>
</dbReference>
<dbReference type="Gene3D" id="3.40.50.1820">
    <property type="entry name" value="alpha/beta hydrolase"/>
    <property type="match status" value="1"/>
</dbReference>
<gene>
    <name evidence="5" type="ORF">ABC974_23615</name>
</gene>
<keyword evidence="6" id="KW-1185">Reference proteome</keyword>
<dbReference type="PRINTS" id="PR00412">
    <property type="entry name" value="EPOXHYDRLASE"/>
</dbReference>
<sequence>MIEPIEPFHLRVPQGDLDDLRARLANARWPQKETVDDGSQGVPLQKVQKLCDYWANDYDWRRCERQLNDLGQFHTVIDGLQIHFLHIRSPEPDAIPLIMTHGWPGSVLEFTKVVGPLTDPRSHGRNPEDAFHLVLPSLPGYGFTQKPTQSGWNAQRTAAAWAQLMRRLGYERWFAQGGDWGSVVTRALGQSKAPGCAGIHLNLAFVPPVAEDMSSLTPEEQAMLGKAKYYQDFGSGYAKQQSTRPQTLGYGLHDSPIGQAAWIYEKLLDWTDSVDAVDTILTNDEMLDNITLYWLMGTAASSAQFYWENTSADTTTKVELPTGITQFPGDLFNASRRWVERAYPQIVYWSQQKVGGHFAAWEQPEIFADELAACFRQFR</sequence>
<dbReference type="InterPro" id="IPR000639">
    <property type="entry name" value="Epox_hydrolase-like"/>
</dbReference>
<dbReference type="PANTHER" id="PTHR21661:SF35">
    <property type="entry name" value="EPOXIDE HYDROLASE"/>
    <property type="match status" value="1"/>
</dbReference>
<evidence type="ECO:0000259" key="4">
    <source>
        <dbReference type="Pfam" id="PF06441"/>
    </source>
</evidence>
<keyword evidence="2" id="KW-0058">Aromatic hydrocarbons catabolism</keyword>
<evidence type="ECO:0000256" key="2">
    <source>
        <dbReference type="ARBA" id="ARBA00022797"/>
    </source>
</evidence>
<dbReference type="InterPro" id="IPR010497">
    <property type="entry name" value="Epoxide_hydro_N"/>
</dbReference>
<dbReference type="Proteomes" id="UP001419910">
    <property type="component" value="Unassembled WGS sequence"/>
</dbReference>